<accession>A0ABR8IUW0</accession>
<evidence type="ECO:0000313" key="1">
    <source>
        <dbReference type="EMBL" id="MBD2686480.1"/>
    </source>
</evidence>
<dbReference type="GeneID" id="78219131"/>
<dbReference type="RefSeq" id="WP_190387261.1">
    <property type="nucleotide sequence ID" value="NZ_JACJTM010000033.1"/>
</dbReference>
<proteinExistence type="predicted"/>
<dbReference type="Proteomes" id="UP000660270">
    <property type="component" value="Unassembled WGS sequence"/>
</dbReference>
<sequence length="213" mass="24550">MDSFTAENIENWMSFYYQNPQPNLIPVFIKSLSQKGFLKEETSQISIMFFLSFIFRDNSNKIADWLSQVLQNLTIVEKEVIIEAIFLSNTSEAQEYLNNLYQNSEPAIQDMINFFKDQVPPNLEEIPIDNSSILDILWSAFMATGSEKYVIRIISALSSKKSQDDPVKKMITSMAKWSLESNIKNHQKVKLICINQLKIQPQDVSSILKEIIP</sequence>
<gene>
    <name evidence="1" type="ORF">H6G43_14920</name>
</gene>
<evidence type="ECO:0000313" key="2">
    <source>
        <dbReference type="Proteomes" id="UP000660270"/>
    </source>
</evidence>
<name>A0ABR8IUW0_APHFL</name>
<organism evidence="1 2">
    <name type="scientific">Aphanizomenon flos-aquae FACHB-1249</name>
    <dbReference type="NCBI Taxonomy" id="2692889"/>
    <lineage>
        <taxon>Bacteria</taxon>
        <taxon>Bacillati</taxon>
        <taxon>Cyanobacteriota</taxon>
        <taxon>Cyanophyceae</taxon>
        <taxon>Nostocales</taxon>
        <taxon>Aphanizomenonaceae</taxon>
        <taxon>Aphanizomenon</taxon>
    </lineage>
</organism>
<protein>
    <submittedName>
        <fullName evidence="1">Uncharacterized protein</fullName>
    </submittedName>
</protein>
<dbReference type="EMBL" id="JACJTM010000033">
    <property type="protein sequence ID" value="MBD2686480.1"/>
    <property type="molecule type" value="Genomic_DNA"/>
</dbReference>
<reference evidence="1 2" key="1">
    <citation type="journal article" date="2020" name="ISME J.">
        <title>Comparative genomics reveals insights into cyanobacterial evolution and habitat adaptation.</title>
        <authorList>
            <person name="Chen M.Y."/>
            <person name="Teng W.K."/>
            <person name="Zhao L."/>
            <person name="Hu C.X."/>
            <person name="Zhou Y.K."/>
            <person name="Han B.P."/>
            <person name="Song L.R."/>
            <person name="Shu W.S."/>
        </authorList>
    </citation>
    <scope>NUCLEOTIDE SEQUENCE [LARGE SCALE GENOMIC DNA]</scope>
    <source>
        <strain evidence="1 2">FACHB-1249</strain>
    </source>
</reference>
<comment type="caution">
    <text evidence="1">The sequence shown here is derived from an EMBL/GenBank/DDBJ whole genome shotgun (WGS) entry which is preliminary data.</text>
</comment>
<keyword evidence="2" id="KW-1185">Reference proteome</keyword>